<keyword evidence="3" id="KW-0808">Transferase</keyword>
<dbReference type="Gene3D" id="3.40.640.10">
    <property type="entry name" value="Type I PLP-dependent aspartate aminotransferase-like (Major domain)"/>
    <property type="match status" value="1"/>
</dbReference>
<evidence type="ECO:0000256" key="4">
    <source>
        <dbReference type="ARBA" id="ARBA00022898"/>
    </source>
</evidence>
<dbReference type="GO" id="GO:1901605">
    <property type="term" value="P:alpha-amino acid metabolic process"/>
    <property type="evidence" value="ECO:0007669"/>
    <property type="project" value="TreeGrafter"/>
</dbReference>
<evidence type="ECO:0000256" key="1">
    <source>
        <dbReference type="ARBA" id="ARBA00001933"/>
    </source>
</evidence>
<reference evidence="6 7" key="1">
    <citation type="submission" date="2018-03" db="EMBL/GenBank/DDBJ databases">
        <title>Genomic Encyclopedia of Type Strains, Phase III (KMG-III): the genomes of soil and plant-associated and newly described type strains.</title>
        <authorList>
            <person name="Whitman W."/>
        </authorList>
    </citation>
    <scope>NUCLEOTIDE SEQUENCE [LARGE SCALE GENOMIC DNA]</scope>
    <source>
        <strain evidence="6 7">CGMCC 1.12259</strain>
    </source>
</reference>
<dbReference type="SUPFAM" id="SSF53383">
    <property type="entry name" value="PLP-dependent transferases"/>
    <property type="match status" value="1"/>
</dbReference>
<dbReference type="InterPro" id="IPR015422">
    <property type="entry name" value="PyrdxlP-dep_Trfase_small"/>
</dbReference>
<dbReference type="InterPro" id="IPR004839">
    <property type="entry name" value="Aminotransferase_I/II_large"/>
</dbReference>
<protein>
    <submittedName>
        <fullName evidence="6">2-aminoadipate transaminase</fullName>
    </submittedName>
</protein>
<comment type="caution">
    <text evidence="6">The sequence shown here is derived from an EMBL/GenBank/DDBJ whole genome shotgun (WGS) entry which is preliminary data.</text>
</comment>
<dbReference type="InterPro" id="IPR050859">
    <property type="entry name" value="Class-I_PLP-dep_aminotransf"/>
</dbReference>
<dbReference type="EMBL" id="PYAT01000002">
    <property type="protein sequence ID" value="PSL41489.1"/>
    <property type="molecule type" value="Genomic_DNA"/>
</dbReference>
<evidence type="ECO:0000256" key="2">
    <source>
        <dbReference type="ARBA" id="ARBA00022576"/>
    </source>
</evidence>
<dbReference type="CDD" id="cd00609">
    <property type="entry name" value="AAT_like"/>
    <property type="match status" value="1"/>
</dbReference>
<organism evidence="6 7">
    <name type="scientific">Planomicrobium soli</name>
    <dbReference type="NCBI Taxonomy" id="1176648"/>
    <lineage>
        <taxon>Bacteria</taxon>
        <taxon>Bacillati</taxon>
        <taxon>Bacillota</taxon>
        <taxon>Bacilli</taxon>
        <taxon>Bacillales</taxon>
        <taxon>Caryophanaceae</taxon>
        <taxon>Planomicrobium</taxon>
    </lineage>
</organism>
<dbReference type="GO" id="GO:0030170">
    <property type="term" value="F:pyridoxal phosphate binding"/>
    <property type="evidence" value="ECO:0007669"/>
    <property type="project" value="InterPro"/>
</dbReference>
<feature type="domain" description="Aminotransferase class I/classII large" evidence="5">
    <location>
        <begin position="31"/>
        <end position="383"/>
    </location>
</feature>
<dbReference type="Gene3D" id="3.90.1150.10">
    <property type="entry name" value="Aspartate Aminotransferase, domain 1"/>
    <property type="match status" value="1"/>
</dbReference>
<gene>
    <name evidence="6" type="ORF">B0H99_102173</name>
</gene>
<proteinExistence type="predicted"/>
<dbReference type="AlphaFoldDB" id="A0A2P8H5M1"/>
<dbReference type="PANTHER" id="PTHR42790">
    <property type="entry name" value="AMINOTRANSFERASE"/>
    <property type="match status" value="1"/>
</dbReference>
<dbReference type="RefSeq" id="WP_106532180.1">
    <property type="nucleotide sequence ID" value="NZ_PYAT01000002.1"/>
</dbReference>
<evidence type="ECO:0000256" key="3">
    <source>
        <dbReference type="ARBA" id="ARBA00022679"/>
    </source>
</evidence>
<accession>A0A2P8H5M1</accession>
<keyword evidence="4" id="KW-0663">Pyridoxal phosphate</keyword>
<dbReference type="Pfam" id="PF00155">
    <property type="entry name" value="Aminotran_1_2"/>
    <property type="match status" value="1"/>
</dbReference>
<evidence type="ECO:0000313" key="6">
    <source>
        <dbReference type="EMBL" id="PSL41489.1"/>
    </source>
</evidence>
<evidence type="ECO:0000259" key="5">
    <source>
        <dbReference type="Pfam" id="PF00155"/>
    </source>
</evidence>
<evidence type="ECO:0000313" key="7">
    <source>
        <dbReference type="Proteomes" id="UP000242682"/>
    </source>
</evidence>
<sequence>MKQQIPFSKEISLAFENDPPGQWLSVLPKGCIRLSSGYPAPALVPSEEIKSAVVQLLSEEGDLPLQYIGSPRVPKLKEMIKERLAGRDVVVAEDELLVTAGACQGIDLIARVMLDKDAVVAIEAPTYMEALEVFQNYTDHFISVPVDEQGLQTERFAELLSNRKEQGLPLPRILYTIPTSQNPTGTTMSLERRKHLLLLAEEYGFFILEDDAYGELGFAKEPRLLKAMDKQDRVLHIGSFSKVVAPGMRIGWVAGPAELITTLGWFKKDIGHPFTQSTLAAFLEGSDFDKRLVSLSSTYQSKCMAMLSALKDFLPPSVSWYVPEGGYFVWVKVPGANTTDLLPEALNAGVSFVPGKYFFLNQEEGNEYLRLSFSYASKEEIVKGVQLLGEVVALDFRKDT</sequence>
<name>A0A2P8H5M1_9BACL</name>
<dbReference type="Proteomes" id="UP000242682">
    <property type="component" value="Unassembled WGS sequence"/>
</dbReference>
<keyword evidence="2" id="KW-0032">Aminotransferase</keyword>
<keyword evidence="7" id="KW-1185">Reference proteome</keyword>
<dbReference type="OrthoDB" id="9802328at2"/>
<dbReference type="InterPro" id="IPR015424">
    <property type="entry name" value="PyrdxlP-dep_Trfase"/>
</dbReference>
<dbReference type="GO" id="GO:0008483">
    <property type="term" value="F:transaminase activity"/>
    <property type="evidence" value="ECO:0007669"/>
    <property type="project" value="UniProtKB-KW"/>
</dbReference>
<dbReference type="InterPro" id="IPR015421">
    <property type="entry name" value="PyrdxlP-dep_Trfase_major"/>
</dbReference>
<comment type="cofactor">
    <cofactor evidence="1">
        <name>pyridoxal 5'-phosphate</name>
        <dbReference type="ChEBI" id="CHEBI:597326"/>
    </cofactor>
</comment>
<dbReference type="PANTHER" id="PTHR42790:SF19">
    <property type="entry name" value="KYNURENINE_ALPHA-AMINOADIPATE AMINOTRANSFERASE, MITOCHONDRIAL"/>
    <property type="match status" value="1"/>
</dbReference>